<dbReference type="OrthoDB" id="9786476at2"/>
<sequence>MTQTVPTCFVRAYLRASTSEQDASRARSSIDTFATERGLSICNYYIENESGSRLERPELFRLLKDCRQRDILLIEDVDRLSRLAGNDWITLKKMIARKDIRVVAVNVPTTWLHLSPGLTDFDNRMFSAINDMLLDMLAAVARRDYEQRRERQKQGIAKAKAEGKYQGRKVNQHRYDAINRLLASGSSWSQVQKTINCSRGTISRAIKQCPPVTALPSLSGQSESATAFSVTATLWVPVQNGSKFTRGKKKVREDIAWLVECDYDGKVLDNNEYSLIFTYSDEADLKEQIDELFDEIYRTAEIRNCVVDDMTLTNDATNQGWKEYDGGWQ</sequence>
<dbReference type="GO" id="GO:0015074">
    <property type="term" value="P:DNA integration"/>
    <property type="evidence" value="ECO:0007669"/>
    <property type="project" value="UniProtKB-KW"/>
</dbReference>
<evidence type="ECO:0000313" key="7">
    <source>
        <dbReference type="EMBL" id="CNG63478.1"/>
    </source>
</evidence>
<dbReference type="Pfam" id="PF00239">
    <property type="entry name" value="Resolvase"/>
    <property type="match status" value="1"/>
</dbReference>
<accession>A0A0T9MZJ8</accession>
<dbReference type="RefSeq" id="WP_032490863.1">
    <property type="nucleotide sequence ID" value="NZ_CP173104.1"/>
</dbReference>
<evidence type="ECO:0000256" key="5">
    <source>
        <dbReference type="PROSITE-ProRule" id="PRU10137"/>
    </source>
</evidence>
<dbReference type="EMBL" id="CPZJ01000024">
    <property type="protein sequence ID" value="CNG63478.1"/>
    <property type="molecule type" value="Genomic_DNA"/>
</dbReference>
<evidence type="ECO:0000259" key="6">
    <source>
        <dbReference type="PROSITE" id="PS51736"/>
    </source>
</evidence>
<dbReference type="Gene3D" id="3.40.50.1390">
    <property type="entry name" value="Resolvase, N-terminal catalytic domain"/>
    <property type="match status" value="1"/>
</dbReference>
<dbReference type="AlphaFoldDB" id="A0A0T9MZJ8"/>
<evidence type="ECO:0000256" key="4">
    <source>
        <dbReference type="PIRSR" id="PIRSR606118-50"/>
    </source>
</evidence>
<evidence type="ECO:0000256" key="1">
    <source>
        <dbReference type="ARBA" id="ARBA00022908"/>
    </source>
</evidence>
<evidence type="ECO:0000256" key="2">
    <source>
        <dbReference type="ARBA" id="ARBA00023125"/>
    </source>
</evidence>
<proteinExistence type="predicted"/>
<dbReference type="GO" id="GO:0003677">
    <property type="term" value="F:DNA binding"/>
    <property type="evidence" value="ECO:0007669"/>
    <property type="project" value="UniProtKB-KW"/>
</dbReference>
<reference evidence="7 8" key="1">
    <citation type="submission" date="2015-03" db="EMBL/GenBank/DDBJ databases">
        <authorList>
            <person name="Murphy D."/>
        </authorList>
    </citation>
    <scope>NUCLEOTIDE SEQUENCE [LARGE SCALE GENOMIC DNA]</scope>
    <source>
        <strain evidence="7 8">BR165/97</strain>
    </source>
</reference>
<gene>
    <name evidence="7" type="primary">bin3_2</name>
    <name evidence="7" type="ORF">ERS008530_04267</name>
</gene>
<dbReference type="InterPro" id="IPR006118">
    <property type="entry name" value="Recombinase_CS"/>
</dbReference>
<keyword evidence="1" id="KW-0229">DNA integration</keyword>
<dbReference type="InterPro" id="IPR006119">
    <property type="entry name" value="Resolv_N"/>
</dbReference>
<organism evidence="7 8">
    <name type="scientific">Yersinia intermedia</name>
    <dbReference type="NCBI Taxonomy" id="631"/>
    <lineage>
        <taxon>Bacteria</taxon>
        <taxon>Pseudomonadati</taxon>
        <taxon>Pseudomonadota</taxon>
        <taxon>Gammaproteobacteria</taxon>
        <taxon>Enterobacterales</taxon>
        <taxon>Yersiniaceae</taxon>
        <taxon>Yersinia</taxon>
    </lineage>
</organism>
<dbReference type="PANTHER" id="PTHR30461:SF25">
    <property type="entry name" value="RESOLVASE-RELATED"/>
    <property type="match status" value="1"/>
</dbReference>
<feature type="domain" description="Resolvase/invertase-type recombinase catalytic" evidence="6">
    <location>
        <begin position="9"/>
        <end position="163"/>
    </location>
</feature>
<evidence type="ECO:0000256" key="3">
    <source>
        <dbReference type="ARBA" id="ARBA00023172"/>
    </source>
</evidence>
<feature type="active site" description="O-(5'-phospho-DNA)-serine intermediate" evidence="4 5">
    <location>
        <position position="17"/>
    </location>
</feature>
<dbReference type="PANTHER" id="PTHR30461">
    <property type="entry name" value="DNA-INVERTASE FROM LAMBDOID PROPHAGE"/>
    <property type="match status" value="1"/>
</dbReference>
<dbReference type="PROSITE" id="PS00397">
    <property type="entry name" value="RECOMBINASES_1"/>
    <property type="match status" value="1"/>
</dbReference>
<dbReference type="SMART" id="SM00857">
    <property type="entry name" value="Resolvase"/>
    <property type="match status" value="1"/>
</dbReference>
<evidence type="ECO:0000313" key="8">
    <source>
        <dbReference type="Proteomes" id="UP000038750"/>
    </source>
</evidence>
<dbReference type="GO" id="GO:0000150">
    <property type="term" value="F:DNA strand exchange activity"/>
    <property type="evidence" value="ECO:0007669"/>
    <property type="project" value="InterPro"/>
</dbReference>
<dbReference type="Proteomes" id="UP000038750">
    <property type="component" value="Unassembled WGS sequence"/>
</dbReference>
<dbReference type="SUPFAM" id="SSF53041">
    <property type="entry name" value="Resolvase-like"/>
    <property type="match status" value="1"/>
</dbReference>
<dbReference type="InterPro" id="IPR036162">
    <property type="entry name" value="Resolvase-like_N_sf"/>
</dbReference>
<protein>
    <submittedName>
        <fullName evidence="7">Putative resolvase</fullName>
    </submittedName>
</protein>
<dbReference type="PROSITE" id="PS51736">
    <property type="entry name" value="RECOMBINASES_3"/>
    <property type="match status" value="1"/>
</dbReference>
<dbReference type="FunFam" id="3.40.50.1390:FF:000010">
    <property type="entry name" value="Recombinase resolvase family"/>
    <property type="match status" value="1"/>
</dbReference>
<keyword evidence="2" id="KW-0238">DNA-binding</keyword>
<dbReference type="InterPro" id="IPR050639">
    <property type="entry name" value="SSR_resolvase"/>
</dbReference>
<keyword evidence="3" id="KW-0233">DNA recombination</keyword>
<name>A0A0T9MZJ8_YERIN</name>
<dbReference type="CDD" id="cd03767">
    <property type="entry name" value="SR_Res_par"/>
    <property type="match status" value="1"/>
</dbReference>